<dbReference type="OMA" id="DTRSQEN"/>
<dbReference type="GO" id="GO:0005737">
    <property type="term" value="C:cytoplasm"/>
    <property type="evidence" value="ECO:0000318"/>
    <property type="project" value="GO_Central"/>
</dbReference>
<evidence type="ECO:0000256" key="3">
    <source>
        <dbReference type="RuleBase" id="RU361155"/>
    </source>
</evidence>
<dbReference type="SUPFAM" id="SSF52540">
    <property type="entry name" value="P-loop containing nucleoside triphosphate hydrolases"/>
    <property type="match status" value="1"/>
</dbReference>
<evidence type="ECO:0000259" key="4">
    <source>
        <dbReference type="Pfam" id="PF00685"/>
    </source>
</evidence>
<dbReference type="PANTHER" id="PTHR11783">
    <property type="entry name" value="SULFOTRANSFERASE SULT"/>
    <property type="match status" value="1"/>
</dbReference>
<gene>
    <name evidence="5" type="ORF">RCOM_0939110</name>
</gene>
<dbReference type="EC" id="2.8.2.-" evidence="3"/>
<keyword evidence="2 3" id="KW-0808">Transferase</keyword>
<dbReference type="InParanoid" id="B9RZH0"/>
<evidence type="ECO:0000256" key="1">
    <source>
        <dbReference type="ARBA" id="ARBA00005771"/>
    </source>
</evidence>
<reference evidence="6" key="1">
    <citation type="journal article" date="2010" name="Nat. Biotechnol.">
        <title>Draft genome sequence of the oilseed species Ricinus communis.</title>
        <authorList>
            <person name="Chan A.P."/>
            <person name="Crabtree J."/>
            <person name="Zhao Q."/>
            <person name="Lorenzi H."/>
            <person name="Orvis J."/>
            <person name="Puiu D."/>
            <person name="Melake-Berhan A."/>
            <person name="Jones K.M."/>
            <person name="Redman J."/>
            <person name="Chen G."/>
            <person name="Cahoon E.B."/>
            <person name="Gedil M."/>
            <person name="Stanke M."/>
            <person name="Haas B.J."/>
            <person name="Wortman J.R."/>
            <person name="Fraser-Liggett C.M."/>
            <person name="Ravel J."/>
            <person name="Rabinowicz P.D."/>
        </authorList>
    </citation>
    <scope>NUCLEOTIDE SEQUENCE [LARGE SCALE GENOMIC DNA]</scope>
    <source>
        <strain evidence="6">cv. Hale</strain>
    </source>
</reference>
<name>B9RZH0_RICCO</name>
<evidence type="ECO:0000313" key="6">
    <source>
        <dbReference type="Proteomes" id="UP000008311"/>
    </source>
</evidence>
<accession>B9RZH0</accession>
<dbReference type="KEGG" id="rcu:8275549"/>
<dbReference type="InterPro" id="IPR027417">
    <property type="entry name" value="P-loop_NTPase"/>
</dbReference>
<dbReference type="Gene3D" id="3.40.50.300">
    <property type="entry name" value="P-loop containing nucleotide triphosphate hydrolases"/>
    <property type="match status" value="1"/>
</dbReference>
<feature type="domain" description="Sulfotransferase" evidence="4">
    <location>
        <begin position="76"/>
        <end position="335"/>
    </location>
</feature>
<dbReference type="InterPro" id="IPR000863">
    <property type="entry name" value="Sulfotransferase_dom"/>
</dbReference>
<evidence type="ECO:0000313" key="5">
    <source>
        <dbReference type="EMBL" id="EEF43350.1"/>
    </source>
</evidence>
<dbReference type="OrthoDB" id="205623at2759"/>
<dbReference type="Proteomes" id="UP000008311">
    <property type="component" value="Unassembled WGS sequence"/>
</dbReference>
<proteinExistence type="inferred from homology"/>
<dbReference type="eggNOG" id="KOG1584">
    <property type="taxonomic scope" value="Eukaryota"/>
</dbReference>
<evidence type="ECO:0000256" key="2">
    <source>
        <dbReference type="ARBA" id="ARBA00022679"/>
    </source>
</evidence>
<protein>
    <recommendedName>
        <fullName evidence="3">Sulfotransferase</fullName>
        <ecNumber evidence="3">2.8.2.-</ecNumber>
    </recommendedName>
</protein>
<dbReference type="AlphaFoldDB" id="B9RZH0"/>
<dbReference type="GO" id="GO:0051923">
    <property type="term" value="P:sulfation"/>
    <property type="evidence" value="ECO:0000318"/>
    <property type="project" value="GO_Central"/>
</dbReference>
<sequence length="339" mass="38936">MAAASLQSEPTDQRDQEVSQPNINTLKHYNEILPTLPKSKGWWFDHLLQYKGFWLSSDVAIKGLMFLQDHHFISKPDDIVLATYPKCGTTWLRALIFATINRTSYDFATHPLLTSNPQDFVPFLEGYVFQDPSVLENLPLPRLLSTHLPYSLFPESITAATASGSRFVYICRDPKDVLVSKWHFAQKLRPKGHPPFSLQDAFEMFCDGVSHYGPYWDHVLSYWKASLESPRKVLFLKYEDMKREPLVHVKRLAEYLGKPFSTEEQNEGVAEEIIELCSFKKMSNLEVNKSKSSNYLIKNSDFFRKGEIGDWRNNLTPDMAARVDEITKEKLQGTGLSFG</sequence>
<keyword evidence="6" id="KW-1185">Reference proteome</keyword>
<dbReference type="GO" id="GO:0008146">
    <property type="term" value="F:sulfotransferase activity"/>
    <property type="evidence" value="ECO:0000318"/>
    <property type="project" value="GO_Central"/>
</dbReference>
<organism evidence="5 6">
    <name type="scientific">Ricinus communis</name>
    <name type="common">Castor bean</name>
    <dbReference type="NCBI Taxonomy" id="3988"/>
    <lineage>
        <taxon>Eukaryota</taxon>
        <taxon>Viridiplantae</taxon>
        <taxon>Streptophyta</taxon>
        <taxon>Embryophyta</taxon>
        <taxon>Tracheophyta</taxon>
        <taxon>Spermatophyta</taxon>
        <taxon>Magnoliopsida</taxon>
        <taxon>eudicotyledons</taxon>
        <taxon>Gunneridae</taxon>
        <taxon>Pentapetalae</taxon>
        <taxon>rosids</taxon>
        <taxon>fabids</taxon>
        <taxon>Malpighiales</taxon>
        <taxon>Euphorbiaceae</taxon>
        <taxon>Acalyphoideae</taxon>
        <taxon>Acalypheae</taxon>
        <taxon>Ricinus</taxon>
    </lineage>
</organism>
<dbReference type="EMBL" id="EQ973834">
    <property type="protein sequence ID" value="EEF43350.1"/>
    <property type="molecule type" value="Genomic_DNA"/>
</dbReference>
<dbReference type="Pfam" id="PF00685">
    <property type="entry name" value="Sulfotransfer_1"/>
    <property type="match status" value="1"/>
</dbReference>
<comment type="similarity">
    <text evidence="1 3">Belongs to the sulfotransferase 1 family.</text>
</comment>